<sequence>MPMEISTTKLTYDVGDCVYFDDPLAPDAPFKIQKIDELVKTENGSVDARCVIFMRRQDIPQHLLKIADQIQRHAKTNGGDAKEEEHDDDGLLVDWGECGLPCGVEKLSKDQRLRLRQHEIFMTRQSEVLPATLIRGKCRVVLLDDCQEAGNYIGQDDTFFHSLVYDPNAGTLLADKGAIRVREKYQALVDDWMEPKIK</sequence>
<feature type="domain" description="BAH" evidence="1">
    <location>
        <begin position="10"/>
        <end position="176"/>
    </location>
</feature>
<accession>A0AAE9EM12</accession>
<reference evidence="2 3" key="1">
    <citation type="submission" date="2022-04" db="EMBL/GenBank/DDBJ databases">
        <title>Chromosome-level reference genomes for two strains of Caenorhabditis briggsae: an improved platform for comparative genomics.</title>
        <authorList>
            <person name="Stevens L."/>
            <person name="Andersen E."/>
        </authorList>
    </citation>
    <scope>NUCLEOTIDE SEQUENCE [LARGE SCALE GENOMIC DNA]</scope>
    <source>
        <strain evidence="2">VX34</strain>
        <tissue evidence="2">Whole-organism</tissue>
    </source>
</reference>
<proteinExistence type="predicted"/>
<dbReference type="GO" id="GO:0003682">
    <property type="term" value="F:chromatin binding"/>
    <property type="evidence" value="ECO:0007669"/>
    <property type="project" value="InterPro"/>
</dbReference>
<dbReference type="SMART" id="SM00439">
    <property type="entry name" value="BAH"/>
    <property type="match status" value="1"/>
</dbReference>
<dbReference type="InterPro" id="IPR040138">
    <property type="entry name" value="MIER/MTA"/>
</dbReference>
<protein>
    <recommendedName>
        <fullName evidence="1">BAH domain-containing protein</fullName>
    </recommendedName>
</protein>
<keyword evidence="3" id="KW-1185">Reference proteome</keyword>
<gene>
    <name evidence="2" type="ORF">L5515_003860</name>
</gene>
<dbReference type="Pfam" id="PF01426">
    <property type="entry name" value="BAH"/>
    <property type="match status" value="1"/>
</dbReference>
<evidence type="ECO:0000259" key="1">
    <source>
        <dbReference type="PROSITE" id="PS51038"/>
    </source>
</evidence>
<evidence type="ECO:0000313" key="3">
    <source>
        <dbReference type="Proteomes" id="UP000829354"/>
    </source>
</evidence>
<dbReference type="InterPro" id="IPR001025">
    <property type="entry name" value="BAH_dom"/>
</dbReference>
<dbReference type="EMBL" id="CP092622">
    <property type="protein sequence ID" value="UMM22873.1"/>
    <property type="molecule type" value="Genomic_DNA"/>
</dbReference>
<dbReference type="PANTHER" id="PTHR10865">
    <property type="entry name" value="METASTASIS-ASSOCIATED PROTEIN AND MESODERM INDUCTION EARLY RESPONSE PROTEIN"/>
    <property type="match status" value="1"/>
</dbReference>
<dbReference type="PANTHER" id="PTHR10865:SF29">
    <property type="entry name" value="METASTASIS ASSOCIATED 1-LIKE, ISOFORM D"/>
    <property type="match status" value="1"/>
</dbReference>
<dbReference type="PROSITE" id="PS51038">
    <property type="entry name" value="BAH"/>
    <property type="match status" value="1"/>
</dbReference>
<name>A0AAE9EM12_CAEBR</name>
<organism evidence="2 3">
    <name type="scientific">Caenorhabditis briggsae</name>
    <dbReference type="NCBI Taxonomy" id="6238"/>
    <lineage>
        <taxon>Eukaryota</taxon>
        <taxon>Metazoa</taxon>
        <taxon>Ecdysozoa</taxon>
        <taxon>Nematoda</taxon>
        <taxon>Chromadorea</taxon>
        <taxon>Rhabditida</taxon>
        <taxon>Rhabditina</taxon>
        <taxon>Rhabditomorpha</taxon>
        <taxon>Rhabditoidea</taxon>
        <taxon>Rhabditidae</taxon>
        <taxon>Peloderinae</taxon>
        <taxon>Caenorhabditis</taxon>
    </lineage>
</organism>
<dbReference type="InterPro" id="IPR043151">
    <property type="entry name" value="BAH_sf"/>
</dbReference>
<dbReference type="Gene3D" id="2.30.30.490">
    <property type="match status" value="1"/>
</dbReference>
<dbReference type="Proteomes" id="UP000829354">
    <property type="component" value="Chromosome III"/>
</dbReference>
<dbReference type="AlphaFoldDB" id="A0AAE9EM12"/>
<evidence type="ECO:0000313" key="2">
    <source>
        <dbReference type="EMBL" id="UMM22873.1"/>
    </source>
</evidence>
<dbReference type="GO" id="GO:0005634">
    <property type="term" value="C:nucleus"/>
    <property type="evidence" value="ECO:0007669"/>
    <property type="project" value="UniProtKB-ARBA"/>
</dbReference>